<dbReference type="AlphaFoldDB" id="A0A2T3ZGB5"/>
<dbReference type="InterPro" id="IPR012475">
    <property type="entry name" value="Fungal_lectin"/>
</dbReference>
<evidence type="ECO:0000256" key="1">
    <source>
        <dbReference type="ARBA" id="ARBA00009042"/>
    </source>
</evidence>
<keyword evidence="3" id="KW-1185">Reference proteome</keyword>
<protein>
    <submittedName>
        <fullName evidence="2">Uncharacterized protein</fullName>
    </submittedName>
</protein>
<organism evidence="2 3">
    <name type="scientific">Trichoderma asperellum (strain ATCC 204424 / CBS 433.97 / NBRC 101777)</name>
    <dbReference type="NCBI Taxonomy" id="1042311"/>
    <lineage>
        <taxon>Eukaryota</taxon>
        <taxon>Fungi</taxon>
        <taxon>Dikarya</taxon>
        <taxon>Ascomycota</taxon>
        <taxon>Pezizomycotina</taxon>
        <taxon>Sordariomycetes</taxon>
        <taxon>Hypocreomycetidae</taxon>
        <taxon>Hypocreales</taxon>
        <taxon>Hypocreaceae</taxon>
        <taxon>Trichoderma</taxon>
    </lineage>
</organism>
<name>A0A2T3ZGB5_TRIA4</name>
<dbReference type="Gene3D" id="2.120.10.70">
    <property type="entry name" value="Fucose-specific lectin"/>
    <property type="match status" value="2"/>
</dbReference>
<dbReference type="OrthoDB" id="407298at2759"/>
<evidence type="ECO:0000313" key="2">
    <source>
        <dbReference type="EMBL" id="PTB43852.1"/>
    </source>
</evidence>
<comment type="similarity">
    <text evidence="1">Belongs to the fungal fucose-specific lectin family.</text>
</comment>
<dbReference type="Proteomes" id="UP000240493">
    <property type="component" value="Unassembled WGS sequence"/>
</dbReference>
<proteinExistence type="inferred from homology"/>
<dbReference type="SUPFAM" id="SSF89372">
    <property type="entry name" value="Fucose-specific lectin"/>
    <property type="match status" value="1"/>
</dbReference>
<dbReference type="EMBL" id="KZ679258">
    <property type="protein sequence ID" value="PTB43852.1"/>
    <property type="molecule type" value="Genomic_DNA"/>
</dbReference>
<gene>
    <name evidence="2" type="ORF">M441DRAFT_65640</name>
</gene>
<sequence>MATEYTINARSAVAAVAASSKSFRVYFQDTKDGIREGVRLYSISAHGLLEEWCYSNGGQWAPGYLTKQKIQTAQNSSVAAVNWDGPNIRVYCQEKGSNAIQEYCTGAPHIRVYYQTPDLLVQEHCYDNGWSKGGFNPGAALKNTAIAATSWNNSGVHLHVYSQDSYGLLRGYKWSGSWEKTGFGSSVPVGTHMVAVNWDDGKMV</sequence>
<dbReference type="Pfam" id="PF07938">
    <property type="entry name" value="Fungal_lectin"/>
    <property type="match status" value="2"/>
</dbReference>
<reference evidence="2 3" key="1">
    <citation type="submission" date="2016-07" db="EMBL/GenBank/DDBJ databases">
        <title>Multiple horizontal gene transfer events from other fungi enriched the ability of initially mycotrophic Trichoderma (Ascomycota) to feed on dead plant biomass.</title>
        <authorList>
            <consortium name="DOE Joint Genome Institute"/>
            <person name="Aerts A."/>
            <person name="Atanasova L."/>
            <person name="Chenthamara K."/>
            <person name="Zhang J."/>
            <person name="Grujic M."/>
            <person name="Henrissat B."/>
            <person name="Kuo A."/>
            <person name="Salamov A."/>
            <person name="Lipzen A."/>
            <person name="Labutti K."/>
            <person name="Barry K."/>
            <person name="Miao Y."/>
            <person name="Rahimi M.J."/>
            <person name="Shen Q."/>
            <person name="Grigoriev I.V."/>
            <person name="Kubicek C.P."/>
            <person name="Druzhinina I.S."/>
        </authorList>
    </citation>
    <scope>NUCLEOTIDE SEQUENCE [LARGE SCALE GENOMIC DNA]</scope>
    <source>
        <strain evidence="2 3">CBS 433.97</strain>
    </source>
</reference>
<accession>A0A2T3ZGB5</accession>
<dbReference type="STRING" id="1042311.A0A2T3ZGB5"/>
<evidence type="ECO:0000313" key="3">
    <source>
        <dbReference type="Proteomes" id="UP000240493"/>
    </source>
</evidence>